<comment type="subunit">
    <text evidence="1">Homohexamer.</text>
</comment>
<dbReference type="InterPro" id="IPR027417">
    <property type="entry name" value="P-loop_NTPase"/>
</dbReference>
<organism evidence="3 4">
    <name type="scientific">Abyssobacteria bacterium (strain SURF_5)</name>
    <dbReference type="NCBI Taxonomy" id="2093360"/>
    <lineage>
        <taxon>Bacteria</taxon>
        <taxon>Pseudomonadati</taxon>
        <taxon>Candidatus Hydrogenedentota</taxon>
        <taxon>Candidatus Abyssobacteria</taxon>
    </lineage>
</organism>
<evidence type="ECO:0000313" key="4">
    <source>
        <dbReference type="Proteomes" id="UP000265882"/>
    </source>
</evidence>
<evidence type="ECO:0000256" key="1">
    <source>
        <dbReference type="ARBA" id="ARBA00011643"/>
    </source>
</evidence>
<dbReference type="EMBL" id="QZKU01000064">
    <property type="protein sequence ID" value="RJP21804.1"/>
    <property type="molecule type" value="Genomic_DNA"/>
</dbReference>
<dbReference type="Pfam" id="PF13500">
    <property type="entry name" value="AAA_26"/>
    <property type="match status" value="1"/>
</dbReference>
<dbReference type="CDD" id="cd03109">
    <property type="entry name" value="DTBS"/>
    <property type="match status" value="1"/>
</dbReference>
<dbReference type="Proteomes" id="UP000265882">
    <property type="component" value="Unassembled WGS sequence"/>
</dbReference>
<evidence type="ECO:0000313" key="3">
    <source>
        <dbReference type="EMBL" id="RJP21804.1"/>
    </source>
</evidence>
<dbReference type="Gene3D" id="3.40.50.300">
    <property type="entry name" value="P-loop containing nucleotide triphosphate hydrolases"/>
    <property type="match status" value="1"/>
</dbReference>
<dbReference type="InterPro" id="IPR050500">
    <property type="entry name" value="Phos_Acetyltrans/Butyryltrans"/>
</dbReference>
<dbReference type="Pfam" id="PF07085">
    <property type="entry name" value="DRTGG"/>
    <property type="match status" value="1"/>
</dbReference>
<dbReference type="Gene3D" id="3.40.1390.20">
    <property type="entry name" value="HprK N-terminal domain-like"/>
    <property type="match status" value="1"/>
</dbReference>
<dbReference type="AlphaFoldDB" id="A0A3A4P1D1"/>
<dbReference type="PANTHER" id="PTHR43356:SF2">
    <property type="entry name" value="PHOSPHATE ACETYLTRANSFERASE"/>
    <property type="match status" value="1"/>
</dbReference>
<reference evidence="3 4" key="1">
    <citation type="journal article" date="2017" name="ISME J.">
        <title>Energy and carbon metabolisms in a deep terrestrial subsurface fluid microbial community.</title>
        <authorList>
            <person name="Momper L."/>
            <person name="Jungbluth S.P."/>
            <person name="Lee M.D."/>
            <person name="Amend J.P."/>
        </authorList>
    </citation>
    <scope>NUCLEOTIDE SEQUENCE [LARGE SCALE GENOMIC DNA]</scope>
    <source>
        <strain evidence="3">SURF_5</strain>
    </source>
</reference>
<dbReference type="InterPro" id="IPR028979">
    <property type="entry name" value="Ser_kin/Pase_Hpr-like_N_sf"/>
</dbReference>
<dbReference type="PANTHER" id="PTHR43356">
    <property type="entry name" value="PHOSPHATE ACETYLTRANSFERASE"/>
    <property type="match status" value="1"/>
</dbReference>
<sequence>MIPLFVDSLSEYSGRNTICFSTGFKLKEANKKVGFFKPLGVFPTRVDGVLTDEDMVFFKNLLGLHDALDDLCPVVLTQDLLDDVLEGRKVDLVDKIRASFQKVAADKEVLIVVGIGYLWSGSFIGLSEADFLREVDGRLLLTDRFGWINRTADRLLAARQEVGDRLVGVIFNRVEPREEHLVGHLLSDFLRSKNIDVFGVIPEDPKLGAVTVREILELTNGKLLCCEDKLDETVERFSVGAMTAEAALRHFIRIREKAVITGGDRADIMLAALDTSTKCLVLTGNLYPNDVVISRAQQAGVPVIVVPGDTLHTIEKFEDIMGRHSIREKKQVDYAVRLMDRHIDYDALFKKIGL</sequence>
<protein>
    <submittedName>
        <fullName evidence="3">Phosphotransacetylase family protein</fullName>
    </submittedName>
</protein>
<proteinExistence type="predicted"/>
<dbReference type="InterPro" id="IPR010766">
    <property type="entry name" value="DRTGG"/>
</dbReference>
<comment type="caution">
    <text evidence="3">The sequence shown here is derived from an EMBL/GenBank/DDBJ whole genome shotgun (WGS) entry which is preliminary data.</text>
</comment>
<feature type="domain" description="DRTGG" evidence="2">
    <location>
        <begin position="214"/>
        <end position="317"/>
    </location>
</feature>
<accession>A0A3A4P1D1</accession>
<dbReference type="SUPFAM" id="SSF75138">
    <property type="entry name" value="HprK N-terminal domain-like"/>
    <property type="match status" value="1"/>
</dbReference>
<name>A0A3A4P1D1_ABYX5</name>
<evidence type="ECO:0000259" key="2">
    <source>
        <dbReference type="Pfam" id="PF07085"/>
    </source>
</evidence>
<dbReference type="SUPFAM" id="SSF52540">
    <property type="entry name" value="P-loop containing nucleoside triphosphate hydrolases"/>
    <property type="match status" value="1"/>
</dbReference>
<gene>
    <name evidence="3" type="ORF">C4520_09100</name>
</gene>